<dbReference type="GO" id="GO:0009986">
    <property type="term" value="C:cell surface"/>
    <property type="evidence" value="ECO:0007669"/>
    <property type="project" value="InterPro"/>
</dbReference>
<feature type="chain" id="PRO_5042967793" evidence="5">
    <location>
        <begin position="21"/>
        <end position="141"/>
    </location>
</feature>
<evidence type="ECO:0000256" key="3">
    <source>
        <dbReference type="ARBA" id="ARBA00022525"/>
    </source>
</evidence>
<evidence type="ECO:0000256" key="5">
    <source>
        <dbReference type="SAM" id="SignalP"/>
    </source>
</evidence>
<reference evidence="7" key="1">
    <citation type="submission" date="2022-10" db="EMBL/GenBank/DDBJ databases">
        <title>Genome assembly of Pristionchus species.</title>
        <authorList>
            <person name="Yoshida K."/>
            <person name="Sommer R.J."/>
        </authorList>
    </citation>
    <scope>NUCLEOTIDE SEQUENCE [LARGE SCALE GENOMIC DNA]</scope>
    <source>
        <strain evidence="7">RS5460</strain>
    </source>
</reference>
<comment type="subcellular location">
    <subcellularLocation>
        <location evidence="1">Secreted</location>
    </subcellularLocation>
</comment>
<dbReference type="Proteomes" id="UP001328107">
    <property type="component" value="Unassembled WGS sequence"/>
</dbReference>
<comment type="similarity">
    <text evidence="2">Belongs to the nematode transthyretin-like family.</text>
</comment>
<dbReference type="PANTHER" id="PTHR21700">
    <property type="entry name" value="TRANSTHYRETIN-LIKE FAMILY PROTEIN-RELATED"/>
    <property type="match status" value="1"/>
</dbReference>
<dbReference type="AlphaFoldDB" id="A0AAN4ZDS1"/>
<keyword evidence="3" id="KW-0964">Secreted</keyword>
<dbReference type="InterPro" id="IPR038479">
    <property type="entry name" value="Transthyretin-like_sf"/>
</dbReference>
<evidence type="ECO:0000313" key="6">
    <source>
        <dbReference type="EMBL" id="GMR39338.1"/>
    </source>
</evidence>
<proteinExistence type="inferred from homology"/>
<dbReference type="GO" id="GO:0005576">
    <property type="term" value="C:extracellular region"/>
    <property type="evidence" value="ECO:0007669"/>
    <property type="project" value="UniProtKB-SubCell"/>
</dbReference>
<name>A0AAN4ZDS1_9BILA</name>
<organism evidence="6 7">
    <name type="scientific">Pristionchus mayeri</name>
    <dbReference type="NCBI Taxonomy" id="1317129"/>
    <lineage>
        <taxon>Eukaryota</taxon>
        <taxon>Metazoa</taxon>
        <taxon>Ecdysozoa</taxon>
        <taxon>Nematoda</taxon>
        <taxon>Chromadorea</taxon>
        <taxon>Rhabditida</taxon>
        <taxon>Rhabditina</taxon>
        <taxon>Diplogasteromorpha</taxon>
        <taxon>Diplogasteroidea</taxon>
        <taxon>Neodiplogasteridae</taxon>
        <taxon>Pristionchus</taxon>
    </lineage>
</organism>
<dbReference type="EMBL" id="BTRK01000002">
    <property type="protein sequence ID" value="GMR39338.1"/>
    <property type="molecule type" value="Genomic_DNA"/>
</dbReference>
<evidence type="ECO:0000256" key="2">
    <source>
        <dbReference type="ARBA" id="ARBA00010112"/>
    </source>
</evidence>
<evidence type="ECO:0000313" key="7">
    <source>
        <dbReference type="Proteomes" id="UP001328107"/>
    </source>
</evidence>
<dbReference type="Gene3D" id="2.60.40.3330">
    <property type="match status" value="1"/>
</dbReference>
<feature type="non-terminal residue" evidence="6">
    <location>
        <position position="1"/>
    </location>
</feature>
<gene>
    <name evidence="6" type="ORF">PMAYCL1PPCAC_09533</name>
</gene>
<dbReference type="InterPro" id="IPR001534">
    <property type="entry name" value="Transthyretin-like"/>
</dbReference>
<dbReference type="Pfam" id="PF01060">
    <property type="entry name" value="TTR-52"/>
    <property type="match status" value="1"/>
</dbReference>
<evidence type="ECO:0000256" key="1">
    <source>
        <dbReference type="ARBA" id="ARBA00004613"/>
    </source>
</evidence>
<evidence type="ECO:0000256" key="4">
    <source>
        <dbReference type="ARBA" id="ARBA00022729"/>
    </source>
</evidence>
<sequence>PSFRMILLLFLLSLFSSSYAVGRTQSVGIRGKLMCDDKPAGQVKLKLYDVDLAIDDLLDQKESRADGTFELGGHTEEISNIDPKLNIYHDCDDFLPCQRRISIHIPNSYISSGATPRKIYDAGTIQLSGKWDGETRDCLHR</sequence>
<feature type="signal peptide" evidence="5">
    <location>
        <begin position="1"/>
        <end position="20"/>
    </location>
</feature>
<feature type="non-terminal residue" evidence="6">
    <location>
        <position position="141"/>
    </location>
</feature>
<keyword evidence="7" id="KW-1185">Reference proteome</keyword>
<keyword evidence="4 5" id="KW-0732">Signal</keyword>
<comment type="caution">
    <text evidence="6">The sequence shown here is derived from an EMBL/GenBank/DDBJ whole genome shotgun (WGS) entry which is preliminary data.</text>
</comment>
<protein>
    <submittedName>
        <fullName evidence="6">Uncharacterized protein</fullName>
    </submittedName>
</protein>
<accession>A0AAN4ZDS1</accession>
<dbReference type="PANTHER" id="PTHR21700:SF3">
    <property type="entry name" value="TRANSTHYRETIN-LIKE PROTEIN 5"/>
    <property type="match status" value="1"/>
</dbReference>